<dbReference type="PANTHER" id="PTHR35008:SF8">
    <property type="entry name" value="ALCOHOL DEHYDROGENASE CYTOCHROME C SUBUNIT"/>
    <property type="match status" value="1"/>
</dbReference>
<dbReference type="PROSITE" id="PS51257">
    <property type="entry name" value="PROKAR_LIPOPROTEIN"/>
    <property type="match status" value="1"/>
</dbReference>
<proteinExistence type="predicted"/>
<evidence type="ECO:0000256" key="1">
    <source>
        <dbReference type="ARBA" id="ARBA00022617"/>
    </source>
</evidence>
<dbReference type="Gene3D" id="1.10.760.10">
    <property type="entry name" value="Cytochrome c-like domain"/>
    <property type="match status" value="1"/>
</dbReference>
<dbReference type="InterPro" id="IPR051459">
    <property type="entry name" value="Cytochrome_c-type_DH"/>
</dbReference>
<gene>
    <name evidence="6" type="ORF">J0A69_07280</name>
</gene>
<feature type="domain" description="Cytochrome c" evidence="5">
    <location>
        <begin position="37"/>
        <end position="126"/>
    </location>
</feature>
<dbReference type="PANTHER" id="PTHR35008">
    <property type="entry name" value="BLL4482 PROTEIN-RELATED"/>
    <property type="match status" value="1"/>
</dbReference>
<evidence type="ECO:0000256" key="3">
    <source>
        <dbReference type="ARBA" id="ARBA00023004"/>
    </source>
</evidence>
<protein>
    <submittedName>
        <fullName evidence="6">Cytochrome c</fullName>
    </submittedName>
</protein>
<evidence type="ECO:0000259" key="5">
    <source>
        <dbReference type="PROSITE" id="PS51007"/>
    </source>
</evidence>
<sequence>MKGIASLLFFSILLSCAPKSSNEENTLAGISDPEVMKYAIAGKTLYENHCGNCHQNNGEGLGNLIPPIKDSDYFKASIHRSVRIMKYGQEGKIVVNGQEYDQPMPGSPRLNPLEISQISTYLYNIWGLNEGKITSSDVEKYLKTTPEI</sequence>
<evidence type="ECO:0000313" key="6">
    <source>
        <dbReference type="EMBL" id="MBN7815222.1"/>
    </source>
</evidence>
<dbReference type="SUPFAM" id="SSF46626">
    <property type="entry name" value="Cytochrome c"/>
    <property type="match status" value="1"/>
</dbReference>
<evidence type="ECO:0000256" key="2">
    <source>
        <dbReference type="ARBA" id="ARBA00022723"/>
    </source>
</evidence>
<keyword evidence="3 4" id="KW-0408">Iron</keyword>
<dbReference type="Pfam" id="PF00034">
    <property type="entry name" value="Cytochrom_C"/>
    <property type="match status" value="1"/>
</dbReference>
<comment type="caution">
    <text evidence="6">The sequence shown here is derived from an EMBL/GenBank/DDBJ whole genome shotgun (WGS) entry which is preliminary data.</text>
</comment>
<dbReference type="RefSeq" id="WP_206585910.1">
    <property type="nucleotide sequence ID" value="NZ_JAFKCU010000002.1"/>
</dbReference>
<accession>A0ABS3CDX6</accession>
<dbReference type="EMBL" id="JAFKCU010000002">
    <property type="protein sequence ID" value="MBN7815222.1"/>
    <property type="molecule type" value="Genomic_DNA"/>
</dbReference>
<dbReference type="Proteomes" id="UP000664480">
    <property type="component" value="Unassembled WGS sequence"/>
</dbReference>
<dbReference type="InterPro" id="IPR009056">
    <property type="entry name" value="Cyt_c-like_dom"/>
</dbReference>
<evidence type="ECO:0000313" key="7">
    <source>
        <dbReference type="Proteomes" id="UP000664480"/>
    </source>
</evidence>
<keyword evidence="2 4" id="KW-0479">Metal-binding</keyword>
<organism evidence="6 7">
    <name type="scientific">Algoriphagus pacificus</name>
    <dbReference type="NCBI Taxonomy" id="2811234"/>
    <lineage>
        <taxon>Bacteria</taxon>
        <taxon>Pseudomonadati</taxon>
        <taxon>Bacteroidota</taxon>
        <taxon>Cytophagia</taxon>
        <taxon>Cytophagales</taxon>
        <taxon>Cyclobacteriaceae</taxon>
        <taxon>Algoriphagus</taxon>
    </lineage>
</organism>
<reference evidence="6 7" key="1">
    <citation type="submission" date="2021-03" db="EMBL/GenBank/DDBJ databases">
        <title>novel species isolated from a fishpond in China.</title>
        <authorList>
            <person name="Lu H."/>
            <person name="Cai Z."/>
        </authorList>
    </citation>
    <scope>NUCLEOTIDE SEQUENCE [LARGE SCALE GENOMIC DNA]</scope>
    <source>
        <strain evidence="6 7">YJ13C</strain>
    </source>
</reference>
<evidence type="ECO:0000256" key="4">
    <source>
        <dbReference type="PROSITE-ProRule" id="PRU00433"/>
    </source>
</evidence>
<keyword evidence="7" id="KW-1185">Reference proteome</keyword>
<dbReference type="PROSITE" id="PS51007">
    <property type="entry name" value="CYTC"/>
    <property type="match status" value="1"/>
</dbReference>
<keyword evidence="1 4" id="KW-0349">Heme</keyword>
<dbReference type="InterPro" id="IPR036909">
    <property type="entry name" value="Cyt_c-like_dom_sf"/>
</dbReference>
<name>A0ABS3CDX6_9BACT</name>